<dbReference type="Proteomes" id="UP000702209">
    <property type="component" value="Unassembled WGS sequence"/>
</dbReference>
<proteinExistence type="predicted"/>
<accession>A0ABS0CPD9</accession>
<name>A0ABS0CPD9_9NOCA</name>
<reference evidence="2 3" key="1">
    <citation type="submission" date="2020-10" db="EMBL/GenBank/DDBJ databases">
        <title>Identification of Nocardia species via Next-generation sequencing and recognition of intraspecies genetic diversity.</title>
        <authorList>
            <person name="Li P."/>
            <person name="Li P."/>
            <person name="Lu B."/>
        </authorList>
    </citation>
    <scope>NUCLEOTIDE SEQUENCE [LARGE SCALE GENOMIC DNA]</scope>
    <source>
        <strain evidence="2 3">BJ06-0157</strain>
    </source>
</reference>
<dbReference type="RefSeq" id="WP_195129011.1">
    <property type="nucleotide sequence ID" value="NZ_JADLQX010000005.1"/>
</dbReference>
<keyword evidence="1" id="KW-0472">Membrane</keyword>
<keyword evidence="1" id="KW-0812">Transmembrane</keyword>
<comment type="caution">
    <text evidence="2">The sequence shown here is derived from an EMBL/GenBank/DDBJ whole genome shotgun (WGS) entry which is preliminary data.</text>
</comment>
<protein>
    <submittedName>
        <fullName evidence="2">Uncharacterized protein</fullName>
    </submittedName>
</protein>
<keyword evidence="3" id="KW-1185">Reference proteome</keyword>
<evidence type="ECO:0000313" key="3">
    <source>
        <dbReference type="Proteomes" id="UP000702209"/>
    </source>
</evidence>
<organism evidence="2 3">
    <name type="scientific">Nocardia amamiensis</name>
    <dbReference type="NCBI Taxonomy" id="404578"/>
    <lineage>
        <taxon>Bacteria</taxon>
        <taxon>Bacillati</taxon>
        <taxon>Actinomycetota</taxon>
        <taxon>Actinomycetes</taxon>
        <taxon>Mycobacteriales</taxon>
        <taxon>Nocardiaceae</taxon>
        <taxon>Nocardia</taxon>
    </lineage>
</organism>
<gene>
    <name evidence="2" type="ORF">IU459_08985</name>
</gene>
<feature type="transmembrane region" description="Helical" evidence="1">
    <location>
        <begin position="7"/>
        <end position="29"/>
    </location>
</feature>
<keyword evidence="1" id="KW-1133">Transmembrane helix</keyword>
<sequence>MSELAVVLVVTAAVAGVLILLFWVLPWVIDLGGDPDESVPASEIIRRVENEQR</sequence>
<evidence type="ECO:0000313" key="2">
    <source>
        <dbReference type="EMBL" id="MBF6297677.1"/>
    </source>
</evidence>
<evidence type="ECO:0000256" key="1">
    <source>
        <dbReference type="SAM" id="Phobius"/>
    </source>
</evidence>
<dbReference type="EMBL" id="JADLQX010000005">
    <property type="protein sequence ID" value="MBF6297677.1"/>
    <property type="molecule type" value="Genomic_DNA"/>
</dbReference>